<keyword evidence="1" id="KW-0614">Plasmid</keyword>
<name>A0A1E1F920_9SPHN</name>
<dbReference type="InterPro" id="IPR008878">
    <property type="entry name" value="Transposase_IS66_Orf2"/>
</dbReference>
<protein>
    <submittedName>
        <fullName evidence="1">Is66 family transposase</fullName>
    </submittedName>
</protein>
<organism evidence="1 2">
    <name type="scientific">Sphingobium cloacae</name>
    <dbReference type="NCBI Taxonomy" id="120107"/>
    <lineage>
        <taxon>Bacteria</taxon>
        <taxon>Pseudomonadati</taxon>
        <taxon>Pseudomonadota</taxon>
        <taxon>Alphaproteobacteria</taxon>
        <taxon>Sphingomonadales</taxon>
        <taxon>Sphingomonadaceae</taxon>
        <taxon>Sphingobium</taxon>
    </lineage>
</organism>
<dbReference type="AlphaFoldDB" id="A0A1E1F920"/>
<proteinExistence type="predicted"/>
<dbReference type="EMBL" id="AP017661">
    <property type="protein sequence ID" value="BAV67010.1"/>
    <property type="molecule type" value="Genomic_DNA"/>
</dbReference>
<reference evidence="1 2" key="1">
    <citation type="submission" date="2016-10" db="EMBL/GenBank/DDBJ databases">
        <title>Complete Genome Sequence of the Nonylphenol-Degrading Bacterium Sphingobium cloacae JCM 10874T.</title>
        <authorList>
            <person name="Ootsuka M."/>
            <person name="Nishizawa T."/>
            <person name="Ohta H."/>
        </authorList>
    </citation>
    <scope>NUCLEOTIDE SEQUENCE [LARGE SCALE GENOMIC DNA]</scope>
    <source>
        <strain evidence="1 2">JCM 10874</strain>
        <plasmid evidence="2">psclo_7 dna</plasmid>
    </source>
</reference>
<evidence type="ECO:0000313" key="2">
    <source>
        <dbReference type="Proteomes" id="UP000218272"/>
    </source>
</evidence>
<sequence>MSPAQLYAWRRELREGCAGADAPLFLPAVVERVPEGDAAPPAPRWLMPEALVAVALEVGRRVRGDRARRRAGLGRGCHLSAAGYAMIGPGSDLRVLICTKPVDLGSGSTAWSPLIQNQLGFDPYAGGIAYVFRAKRKTDADSTLGSDRTCPCHKAARRHGWLLLAAGPCGTYRLTAAEFSVLFSGADWRRVRSKRRPLAPKVDLREHSLRIIFFLGAADA</sequence>
<dbReference type="Pfam" id="PF05717">
    <property type="entry name" value="TnpB_IS66"/>
    <property type="match status" value="1"/>
</dbReference>
<accession>A0A1E1F920</accession>
<dbReference type="KEGG" id="sclo:SCLO_7000100"/>
<evidence type="ECO:0000313" key="1">
    <source>
        <dbReference type="EMBL" id="BAV67010.1"/>
    </source>
</evidence>
<gene>
    <name evidence="1" type="ORF">SCLO_7000100</name>
</gene>
<keyword evidence="2" id="KW-1185">Reference proteome</keyword>
<geneLocation type="plasmid" evidence="2">
    <name>psclo_7 dna</name>
</geneLocation>
<dbReference type="Proteomes" id="UP000218272">
    <property type="component" value="Plasmid pSCLO_7"/>
</dbReference>